<evidence type="ECO:0000313" key="1">
    <source>
        <dbReference type="EMBL" id="CAD8077101.1"/>
    </source>
</evidence>
<evidence type="ECO:0000313" key="2">
    <source>
        <dbReference type="Proteomes" id="UP000692954"/>
    </source>
</evidence>
<gene>
    <name evidence="1" type="ORF">PSON_ATCC_30995.1.T0350327</name>
</gene>
<dbReference type="AlphaFoldDB" id="A0A8S1MFE4"/>
<accession>A0A8S1MFE4</accession>
<dbReference type="Proteomes" id="UP000692954">
    <property type="component" value="Unassembled WGS sequence"/>
</dbReference>
<organism evidence="1 2">
    <name type="scientific">Paramecium sonneborni</name>
    <dbReference type="NCBI Taxonomy" id="65129"/>
    <lineage>
        <taxon>Eukaryota</taxon>
        <taxon>Sar</taxon>
        <taxon>Alveolata</taxon>
        <taxon>Ciliophora</taxon>
        <taxon>Intramacronucleata</taxon>
        <taxon>Oligohymenophorea</taxon>
        <taxon>Peniculida</taxon>
        <taxon>Parameciidae</taxon>
        <taxon>Paramecium</taxon>
    </lineage>
</organism>
<reference evidence="1" key="1">
    <citation type="submission" date="2021-01" db="EMBL/GenBank/DDBJ databases">
        <authorList>
            <consortium name="Genoscope - CEA"/>
            <person name="William W."/>
        </authorList>
    </citation>
    <scope>NUCLEOTIDE SEQUENCE</scope>
</reference>
<sequence>MLQQQFQNLMSQQQFQKQFPNPNFNIQPPNYPSIKQNIPEVNIGVNQRRQKELVVDFINRVIKYKNYLYLKKGNSYFAIECLKQILDYDIRVKLIDI</sequence>
<keyword evidence="2" id="KW-1185">Reference proteome</keyword>
<name>A0A8S1MFE4_9CILI</name>
<comment type="caution">
    <text evidence="1">The sequence shown here is derived from an EMBL/GenBank/DDBJ whole genome shotgun (WGS) entry which is preliminary data.</text>
</comment>
<protein>
    <submittedName>
        <fullName evidence="1">Uncharacterized protein</fullName>
    </submittedName>
</protein>
<proteinExistence type="predicted"/>
<dbReference type="EMBL" id="CAJJDN010000035">
    <property type="protein sequence ID" value="CAD8077101.1"/>
    <property type="molecule type" value="Genomic_DNA"/>
</dbReference>